<evidence type="ECO:0000313" key="2">
    <source>
        <dbReference type="EMBL" id="MEX4007385.1"/>
    </source>
</evidence>
<comment type="caution">
    <text evidence="2">The sequence shown here is derived from an EMBL/GenBank/DDBJ whole genome shotgun (WGS) entry which is preliminary data.</text>
</comment>
<keyword evidence="1" id="KW-0812">Transmembrane</keyword>
<reference evidence="2 3" key="1">
    <citation type="submission" date="2024-01" db="EMBL/GenBank/DDBJ databases">
        <title>New evidence supports the origin of RcGTA from prophage.</title>
        <authorList>
            <person name="Xu Y."/>
            <person name="Liu B."/>
            <person name="Chen F."/>
        </authorList>
    </citation>
    <scope>NUCLEOTIDE SEQUENCE [LARGE SCALE GENOMIC DNA]</scope>
    <source>
        <strain evidence="2 3">CBW1107-2</strain>
    </source>
</reference>
<protein>
    <submittedName>
        <fullName evidence="2">DUF1499 domain-containing protein</fullName>
    </submittedName>
</protein>
<dbReference type="Proteomes" id="UP001559025">
    <property type="component" value="Unassembled WGS sequence"/>
</dbReference>
<sequence length="274" mass="29771">MATGPERRVSPMAQRARRIAGFSLVLLIVAGVGHRYGMVETVAYFWILALVAGLALLALGLAAGGFWRLWLYGEKAGKASLAATVLAAIVLAPYAAGAYFVLRYPVLNDISTDLVEPPQFVLASARRSGAMNAIVPITREAAALQTEHYPDVSGRRYDASMSRVMNAAAAVIAARGWKPYARLPLEAEHGEVSIELEAPTLLVRFPADAVLRLTDEGASTFVDMRLNTRYAKHDLGDNARRIRAFMSDLDAEFARQSLEIIDIPASDEEEDPVD</sequence>
<dbReference type="EMBL" id="JAZHFV010000002">
    <property type="protein sequence ID" value="MEX4007385.1"/>
    <property type="molecule type" value="Genomic_DNA"/>
</dbReference>
<proteinExistence type="predicted"/>
<accession>A0ABV3WS58</accession>
<dbReference type="InterPro" id="IPR010865">
    <property type="entry name" value="DUF1499"/>
</dbReference>
<organism evidence="2 3">
    <name type="scientific">Neoaquamicrobium sediminum</name>
    <dbReference type="NCBI Taxonomy" id="1849104"/>
    <lineage>
        <taxon>Bacteria</taxon>
        <taxon>Pseudomonadati</taxon>
        <taxon>Pseudomonadota</taxon>
        <taxon>Alphaproteobacteria</taxon>
        <taxon>Hyphomicrobiales</taxon>
        <taxon>Phyllobacteriaceae</taxon>
        <taxon>Neoaquamicrobium</taxon>
    </lineage>
</organism>
<keyword evidence="3" id="KW-1185">Reference proteome</keyword>
<feature type="transmembrane region" description="Helical" evidence="1">
    <location>
        <begin position="79"/>
        <end position="102"/>
    </location>
</feature>
<evidence type="ECO:0000313" key="3">
    <source>
        <dbReference type="Proteomes" id="UP001559025"/>
    </source>
</evidence>
<gene>
    <name evidence="2" type="ORF">V1479_08715</name>
</gene>
<keyword evidence="1" id="KW-0472">Membrane</keyword>
<keyword evidence="1" id="KW-1133">Transmembrane helix</keyword>
<evidence type="ECO:0000256" key="1">
    <source>
        <dbReference type="SAM" id="Phobius"/>
    </source>
</evidence>
<dbReference type="RefSeq" id="WP_368802560.1">
    <property type="nucleotide sequence ID" value="NZ_JAZHFV010000002.1"/>
</dbReference>
<name>A0ABV3WS58_9HYPH</name>
<feature type="transmembrane region" description="Helical" evidence="1">
    <location>
        <begin position="43"/>
        <end position="67"/>
    </location>
</feature>
<dbReference type="Pfam" id="PF07386">
    <property type="entry name" value="DUF1499"/>
    <property type="match status" value="1"/>
</dbReference>
<feature type="transmembrane region" description="Helical" evidence="1">
    <location>
        <begin position="20"/>
        <end position="37"/>
    </location>
</feature>